<feature type="repeat" description="WD" evidence="3">
    <location>
        <begin position="592"/>
        <end position="633"/>
    </location>
</feature>
<evidence type="ECO:0000256" key="3">
    <source>
        <dbReference type="PROSITE-ProRule" id="PRU00221"/>
    </source>
</evidence>
<feature type="compositionally biased region" description="Polar residues" evidence="4">
    <location>
        <begin position="17"/>
        <end position="39"/>
    </location>
</feature>
<organism evidence="5 6">
    <name type="scientific">Pomacea canaliculata</name>
    <name type="common">Golden apple snail</name>
    <dbReference type="NCBI Taxonomy" id="400727"/>
    <lineage>
        <taxon>Eukaryota</taxon>
        <taxon>Metazoa</taxon>
        <taxon>Spiralia</taxon>
        <taxon>Lophotrochozoa</taxon>
        <taxon>Mollusca</taxon>
        <taxon>Gastropoda</taxon>
        <taxon>Caenogastropoda</taxon>
        <taxon>Architaenioglossa</taxon>
        <taxon>Ampullarioidea</taxon>
        <taxon>Ampullariidae</taxon>
        <taxon>Pomacea</taxon>
    </lineage>
</organism>
<dbReference type="Pfam" id="PF23761">
    <property type="entry name" value="Beta-prop_DCAF4"/>
    <property type="match status" value="1"/>
</dbReference>
<feature type="compositionally biased region" description="Low complexity" evidence="4">
    <location>
        <begin position="246"/>
        <end position="259"/>
    </location>
</feature>
<dbReference type="SUPFAM" id="SSF50978">
    <property type="entry name" value="WD40 repeat-like"/>
    <property type="match status" value="1"/>
</dbReference>
<feature type="compositionally biased region" description="Polar residues" evidence="4">
    <location>
        <begin position="99"/>
        <end position="114"/>
    </location>
</feature>
<dbReference type="PANTHER" id="PTHR44472">
    <property type="entry name" value="DDB1- AND CUL4-ASSOCIATED FACTOR 4-RELATED"/>
    <property type="match status" value="1"/>
</dbReference>
<dbReference type="InterPro" id="IPR052254">
    <property type="entry name" value="CUL4-DDB1_E3_ligase_receptor"/>
</dbReference>
<sequence length="727" mass="81999">MYQKHRTRYGRKKQCSSDDTSLKNEFQNQNTGTPDSQQCPTASVVIASSSACSHHIPSGTSLCQIVSKAKDRSSCDLGESNQSSDTNKRPSFSRKDALSTKSMCESTAQSTVTQALRKGIRSTDNNTSSCHGHGHQQAETKRPKKGLSPTKGQTSGNRQTHWRKSVGGHPVNVSTGNASVTGWGSYKEHTERRRYGQRKAENLKKQMYDHGTGKHNKQRVKSRHVKYSGPQKVSRLNDTKHSCNQSEINNSSTSTSELGNSSVAQACDTALEIPGFYYDDVKKRYFKILPSHGNVNIITREGLAKQKAELQRQKDLQSMNSNHLVKSLATSKPGLSSKHCSSVMSLANIFMSGYQKGEYSQSVLERKLTQMNATNLRQVSHKSVFSEPLGVYERIEHTLQLESSKEHDKLLCHWSIKDSMIQRLQLVTVKEVPRTRPGHMSVAFDPGHTTVLQSWNKITNVCWSDFPQYPGKKYILYTTMCHTSQAVSLAFIRNMDPAYRDEVHYFDFNLGHRATWTCAWNRQKQQFGVGTEKGCLVIDVNTRCLWQFKTLNSDAIAQVFSQDDGNLMYTGTRRGNILLHDLRSRSTFPQTLMCHKSSISYLRLSPDDAYLYASDFSGKIHKWDMRNREPVVSYDGLFNEYTKLPFHIDETQSLLYGTGQDCYTKFWCLKTGKLLRTIPPPCPASRETIPAVQYSSQWGCAKGNQGLIMGQNDTFYLYSCGVEDSEN</sequence>
<accession>A0A2T7NZE3</accession>
<keyword evidence="6" id="KW-1185">Reference proteome</keyword>
<feature type="compositionally biased region" description="Basic residues" evidence="4">
    <location>
        <begin position="1"/>
        <end position="14"/>
    </location>
</feature>
<evidence type="ECO:0000256" key="2">
    <source>
        <dbReference type="ARBA" id="ARBA00022737"/>
    </source>
</evidence>
<keyword evidence="1 3" id="KW-0853">WD repeat</keyword>
<dbReference type="Gene3D" id="2.130.10.10">
    <property type="entry name" value="YVTN repeat-like/Quinoprotein amine dehydrogenase"/>
    <property type="match status" value="1"/>
</dbReference>
<feature type="compositionally biased region" description="Basic and acidic residues" evidence="4">
    <location>
        <begin position="186"/>
        <end position="196"/>
    </location>
</feature>
<dbReference type="InterPro" id="IPR036322">
    <property type="entry name" value="WD40_repeat_dom_sf"/>
</dbReference>
<dbReference type="AlphaFoldDB" id="A0A2T7NZE3"/>
<dbReference type="GO" id="GO:0080008">
    <property type="term" value="C:Cul4-RING E3 ubiquitin ligase complex"/>
    <property type="evidence" value="ECO:0007669"/>
    <property type="project" value="TreeGrafter"/>
</dbReference>
<dbReference type="PANTHER" id="PTHR44472:SF1">
    <property type="entry name" value="DDB1 AND CUL4 ASSOCIATED FACTOR 4"/>
    <property type="match status" value="1"/>
</dbReference>
<evidence type="ECO:0000256" key="4">
    <source>
        <dbReference type="SAM" id="MobiDB-lite"/>
    </source>
</evidence>
<dbReference type="OMA" id="TRIWSFH"/>
<dbReference type="SMART" id="SM00320">
    <property type="entry name" value="WD40"/>
    <property type="match status" value="2"/>
</dbReference>
<dbReference type="EMBL" id="PZQS01000008">
    <property type="protein sequence ID" value="PVD26537.1"/>
    <property type="molecule type" value="Genomic_DNA"/>
</dbReference>
<name>A0A2T7NZE3_POMCA</name>
<reference evidence="5 6" key="1">
    <citation type="submission" date="2018-04" db="EMBL/GenBank/DDBJ databases">
        <title>The genome of golden apple snail Pomacea canaliculata provides insight into stress tolerance and invasive adaptation.</title>
        <authorList>
            <person name="Liu C."/>
            <person name="Liu B."/>
            <person name="Ren Y."/>
            <person name="Zhang Y."/>
            <person name="Wang H."/>
            <person name="Li S."/>
            <person name="Jiang F."/>
            <person name="Yin L."/>
            <person name="Zhang G."/>
            <person name="Qian W."/>
            <person name="Fan W."/>
        </authorList>
    </citation>
    <scope>NUCLEOTIDE SEQUENCE [LARGE SCALE GENOMIC DNA]</scope>
    <source>
        <strain evidence="5">SZHN2017</strain>
        <tissue evidence="5">Muscle</tissue>
    </source>
</reference>
<feature type="region of interest" description="Disordered" evidence="4">
    <location>
        <begin position="1"/>
        <end position="39"/>
    </location>
</feature>
<evidence type="ECO:0000313" key="5">
    <source>
        <dbReference type="EMBL" id="PVD26537.1"/>
    </source>
</evidence>
<feature type="compositionally biased region" description="Polar residues" evidence="4">
    <location>
        <begin position="150"/>
        <end position="159"/>
    </location>
</feature>
<protein>
    <submittedName>
        <fullName evidence="5">Uncharacterized protein</fullName>
    </submittedName>
</protein>
<feature type="region of interest" description="Disordered" evidence="4">
    <location>
        <begin position="233"/>
        <end position="259"/>
    </location>
</feature>
<gene>
    <name evidence="5" type="ORF">C0Q70_14214</name>
</gene>
<dbReference type="PROSITE" id="PS50082">
    <property type="entry name" value="WD_REPEATS_2"/>
    <property type="match status" value="1"/>
</dbReference>
<dbReference type="Proteomes" id="UP000245119">
    <property type="component" value="Linkage Group LG8"/>
</dbReference>
<evidence type="ECO:0000256" key="1">
    <source>
        <dbReference type="ARBA" id="ARBA00022574"/>
    </source>
</evidence>
<comment type="caution">
    <text evidence="5">The sequence shown here is derived from an EMBL/GenBank/DDBJ whole genome shotgun (WGS) entry which is preliminary data.</text>
</comment>
<dbReference type="OrthoDB" id="128867at2759"/>
<keyword evidence="2" id="KW-0677">Repeat</keyword>
<evidence type="ECO:0000313" key="6">
    <source>
        <dbReference type="Proteomes" id="UP000245119"/>
    </source>
</evidence>
<dbReference type="STRING" id="400727.A0A2T7NZE3"/>
<dbReference type="InterPro" id="IPR015943">
    <property type="entry name" value="WD40/YVTN_repeat-like_dom_sf"/>
</dbReference>
<feature type="compositionally biased region" description="Polar residues" evidence="4">
    <location>
        <begin position="172"/>
        <end position="182"/>
    </location>
</feature>
<proteinExistence type="predicted"/>
<dbReference type="InterPro" id="IPR001680">
    <property type="entry name" value="WD40_rpt"/>
</dbReference>
<feature type="region of interest" description="Disordered" evidence="4">
    <location>
        <begin position="74"/>
        <end position="196"/>
    </location>
</feature>